<protein>
    <submittedName>
        <fullName evidence="4">Uncharacterized protein</fullName>
    </submittedName>
</protein>
<evidence type="ECO:0000313" key="5">
    <source>
        <dbReference type="Proteomes" id="UP000217265"/>
    </source>
</evidence>
<feature type="region of interest" description="Disordered" evidence="1">
    <location>
        <begin position="601"/>
        <end position="622"/>
    </location>
</feature>
<name>A0A290QEV0_9BACT</name>
<sequence>MPVEFSSLPRLRPAQLRAVRSRLQLLIRDAGQTDLSPEAAHPHAPYWHLEPAPLVLAPAEWATLEAACIQRARLVNALLADVYNTQEVLQAGILPPEVILGDPYYRRPCLRLDPTRADPATVIRFDLVKTAEGWLFTDTRANTPIGLSYAVQNRRFLSQEAGELYGALPDYHSIINFPLKLLAALHDLSPRASGEASIVILTAGPHDPFYSEHSFLARKMGLPLARGDDLLVLDNRVYFKTIAGLEPVDVIYRRLNDAHIDPVVFSTDRETAGVPGLLQCIRHGTVAMANAIGTGLAESRALEAYLPRLMRFYFGEKPLLPSVPTYTCGDTDQLDYILDSYTDLRIRPIHDPRLGDKHLLEQLPFLVGPRGLAPEVSKNPFAYVAQKAVQRLPLDTGSTHTPGFTLSLFALSHGRHRTVLPGGLVHIGANEPPRDRVGVTADTIVLQDTATSERDPAEAEAHPPAPPRSVLGSRSAENLLWLGRYLERAEVTARMLSIFDDVALEEIPARDRHRWLPIWRGLFEATGHAAEKITPRANPQNALSTDLIWRMTLSSRHPSSIFSSIGIASENARQLRDHVSPECWVILSRLHARLATLCRPETASPSDLQPTADAASDTDELRRKNAQLATQAVTTELNAFLGTAERTMLHDASWHFLRIGQHLERAIMTCSALRYVLGAIDEEIRATSPTSQPRENPELSALLRMLGSQDAYRRIYQTRTRPRFVAALFLQQPDAPRSICQNLRQIRESLLSIQSDLPGADETGVTTVNELLQFLDHVTLDRHFDATDSETPLRSLEEILSEVLERLYALHPLLSDHYFSHQARIPAQSELHL</sequence>
<dbReference type="InterPro" id="IPR051680">
    <property type="entry name" value="ATP-dep_Glu-Cys_Ligase-2"/>
</dbReference>
<dbReference type="RefSeq" id="WP_096055490.1">
    <property type="nucleotide sequence ID" value="NZ_CP023344.1"/>
</dbReference>
<feature type="domain" description="Circularly permuted ATP-grasp type 2" evidence="3">
    <location>
        <begin position="53"/>
        <end position="427"/>
    </location>
</feature>
<feature type="region of interest" description="Disordered" evidence="1">
    <location>
        <begin position="450"/>
        <end position="471"/>
    </location>
</feature>
<evidence type="ECO:0000259" key="2">
    <source>
        <dbReference type="Pfam" id="PF04168"/>
    </source>
</evidence>
<dbReference type="AlphaFoldDB" id="A0A290QEV0"/>
<dbReference type="PANTHER" id="PTHR34595">
    <property type="entry name" value="BLR5612 PROTEIN"/>
    <property type="match status" value="1"/>
</dbReference>
<proteinExistence type="predicted"/>
<dbReference type="EMBL" id="CP023344">
    <property type="protein sequence ID" value="ATC63858.1"/>
    <property type="molecule type" value="Genomic_DNA"/>
</dbReference>
<dbReference type="SUPFAM" id="SSF56059">
    <property type="entry name" value="Glutathione synthetase ATP-binding domain-like"/>
    <property type="match status" value="1"/>
</dbReference>
<gene>
    <name evidence="4" type="ORF">CMV30_07805</name>
</gene>
<reference evidence="4 5" key="1">
    <citation type="submission" date="2017-09" db="EMBL/GenBank/DDBJ databases">
        <title>Complete genome sequence of Verrucomicrobial strain HZ-65, isolated from freshwater.</title>
        <authorList>
            <person name="Choi A."/>
        </authorList>
    </citation>
    <scope>NUCLEOTIDE SEQUENCE [LARGE SCALE GENOMIC DNA]</scope>
    <source>
        <strain evidence="4 5">HZ-65</strain>
    </source>
</reference>
<dbReference type="InterPro" id="IPR025841">
    <property type="entry name" value="CP_ATPgrasp_2"/>
</dbReference>
<evidence type="ECO:0000313" key="4">
    <source>
        <dbReference type="EMBL" id="ATC63858.1"/>
    </source>
</evidence>
<feature type="compositionally biased region" description="Basic and acidic residues" evidence="1">
    <location>
        <begin position="451"/>
        <end position="461"/>
    </location>
</feature>
<evidence type="ECO:0000259" key="3">
    <source>
        <dbReference type="Pfam" id="PF14403"/>
    </source>
</evidence>
<dbReference type="Gene3D" id="3.40.50.11290">
    <property type="match status" value="1"/>
</dbReference>
<dbReference type="KEGG" id="vbh:CMV30_07805"/>
<dbReference type="Pfam" id="PF14403">
    <property type="entry name" value="CP_ATPgrasp_2"/>
    <property type="match status" value="1"/>
</dbReference>
<evidence type="ECO:0000256" key="1">
    <source>
        <dbReference type="SAM" id="MobiDB-lite"/>
    </source>
</evidence>
<accession>A0A290QEV0</accession>
<dbReference type="OrthoDB" id="9803842at2"/>
<dbReference type="Proteomes" id="UP000217265">
    <property type="component" value="Chromosome"/>
</dbReference>
<organism evidence="4 5">
    <name type="scientific">Nibricoccus aquaticus</name>
    <dbReference type="NCBI Taxonomy" id="2576891"/>
    <lineage>
        <taxon>Bacteria</taxon>
        <taxon>Pseudomonadati</taxon>
        <taxon>Verrucomicrobiota</taxon>
        <taxon>Opitutia</taxon>
        <taxon>Opitutales</taxon>
        <taxon>Opitutaceae</taxon>
        <taxon>Nibricoccus</taxon>
    </lineage>
</organism>
<dbReference type="PANTHER" id="PTHR34595:SF7">
    <property type="entry name" value="SLL1039 PROTEIN"/>
    <property type="match status" value="1"/>
</dbReference>
<dbReference type="InterPro" id="IPR007296">
    <property type="entry name" value="DUF403"/>
</dbReference>
<keyword evidence="5" id="KW-1185">Reference proteome</keyword>
<feature type="domain" description="DUF403" evidence="2">
    <location>
        <begin position="473"/>
        <end position="819"/>
    </location>
</feature>
<dbReference type="Pfam" id="PF04168">
    <property type="entry name" value="Alpha-E"/>
    <property type="match status" value="1"/>
</dbReference>